<dbReference type="GeneID" id="3416233"/>
<feature type="coiled-coil region" evidence="1">
    <location>
        <begin position="260"/>
        <end position="308"/>
    </location>
</feature>
<reference evidence="4 5" key="2">
    <citation type="journal article" date="2012" name="PLoS Genet.">
        <title>A Bacteriophage-Encoded J-Domain Protein Interacts with the DnaK/Hsp70 Chaperone and Stabilizes the Heat-Shock Factor ?(32) of Escherichia coli.</title>
        <authorList>
            <person name="Perrody E."/>
            <person name="Cirinesi A.M."/>
            <person name="Desplats C."/>
            <person name="Keppel F."/>
            <person name="Schwager F."/>
            <person name="Tranier S."/>
            <person name="Georgopoulos C."/>
            <person name="Genevaux P."/>
        </authorList>
    </citation>
    <scope>NUCLEOTIDE SEQUENCE [LARGE SCALE GENOMIC DNA]</scope>
    <source>
        <strain evidence="3">RB43-GVA</strain>
    </source>
</reference>
<evidence type="ECO:0000313" key="4">
    <source>
        <dbReference type="Proteomes" id="UP000001467"/>
    </source>
</evidence>
<sequence>MILNFKTRKEAREYCWKWGIPLKSITKTANSSNLPWRVTTEETMFKTGRDYELVDVEGFTNNGKNKANVTQAKQIKQHLNGVITIISKDGDKFEFKSPECVVMDIVRPWEAVFFKEVKPTVNAKPRSAKPAPVQADTVDAVVDDLDAALDGGVNLAPVEAVAQEAWPTLFVCNIPYVLIDEAGFIAAHGANKTIVDFMKENNGVLTFECVDSDGDATIKTFKRNIPMVMHSERKYFRELGTGKVPAPAVQVVDVTEEVNKNLHERKIIEAAQKVEDALAEHQKAIVVVQQAARAVREAAQELALLSRK</sequence>
<evidence type="ECO:0000313" key="5">
    <source>
        <dbReference type="Proteomes" id="UP000211060"/>
    </source>
</evidence>
<name>K0NW12_9CAUD</name>
<dbReference type="EMBL" id="HE981739">
    <property type="protein sequence ID" value="CCL97731.1"/>
    <property type="molecule type" value="Genomic_DNA"/>
</dbReference>
<dbReference type="Proteomes" id="UP000211060">
    <property type="component" value="Segment"/>
</dbReference>
<dbReference type="Proteomes" id="UP000001467">
    <property type="component" value="Segment"/>
</dbReference>
<evidence type="ECO:0000313" key="2">
    <source>
        <dbReference type="EMBL" id="CCK74114.1"/>
    </source>
</evidence>
<organism evidence="3 4">
    <name type="scientific">Pseudotevenvirus RB43</name>
    <dbReference type="NCBI Taxonomy" id="115991"/>
    <lineage>
        <taxon>Viruses</taxon>
        <taxon>Duplodnaviria</taxon>
        <taxon>Heunggongvirae</taxon>
        <taxon>Uroviricota</taxon>
        <taxon>Caudoviricetes</taxon>
        <taxon>Pantevenvirales</taxon>
        <taxon>Straboviridae</taxon>
        <taxon>Pseudotevenvirus</taxon>
    </lineage>
</organism>
<dbReference type="EMBL" id="HE858210">
    <property type="protein sequence ID" value="CCK74114.1"/>
    <property type="molecule type" value="Genomic_DNA"/>
</dbReference>
<evidence type="ECO:0000313" key="3">
    <source>
        <dbReference type="EMBL" id="CCL97731.1"/>
    </source>
</evidence>
<dbReference type="OrthoDB" id="13817at10239"/>
<reference evidence="2" key="1">
    <citation type="thesis" date="2012" institute="CNRS">
        <title>Hsp70 in life cycle of bacteriophages.</title>
        <authorList>
            <person name="Perrody E.P."/>
        </authorList>
    </citation>
    <scope>NUCLEOTIDE SEQUENCE</scope>
    <source>
        <strain evidence="2">RB43-GVA</strain>
    </source>
</reference>
<keyword evidence="1" id="KW-0175">Coiled coil</keyword>
<protein>
    <submittedName>
        <fullName evidence="3">Uncharacterized protein</fullName>
    </submittedName>
</protein>
<accession>K0NW12</accession>
<evidence type="ECO:0000256" key="1">
    <source>
        <dbReference type="SAM" id="Coils"/>
    </source>
</evidence>
<dbReference type="RefSeq" id="YP_239249.1">
    <property type="nucleotide sequence ID" value="NC_007023.1"/>
</dbReference>
<proteinExistence type="predicted"/>
<dbReference type="KEGG" id="vg:3416233"/>